<proteinExistence type="predicted"/>
<dbReference type="EMBL" id="JAOA01000003">
    <property type="protein sequence ID" value="EUA18556.1"/>
    <property type="molecule type" value="Genomic_DNA"/>
</dbReference>
<protein>
    <submittedName>
        <fullName evidence="1">Uncharacterized protein</fullName>
    </submittedName>
</protein>
<dbReference type="Proteomes" id="UP000020561">
    <property type="component" value="Unassembled WGS sequence"/>
</dbReference>
<reference evidence="1 2" key="1">
    <citation type="submission" date="2013-12" db="EMBL/GenBank/DDBJ databases">
        <authorList>
            <person name="Brown-Elliot B."/>
            <person name="Wallace R."/>
            <person name="Lenaerts A."/>
            <person name="Ordway D."/>
            <person name="DeGroote M.A."/>
            <person name="Parker T."/>
            <person name="Sizemore C."/>
            <person name="Tallon L.J."/>
            <person name="Sadzewicz L.K."/>
            <person name="Sengamalay N."/>
            <person name="Fraser C.M."/>
            <person name="Hine E."/>
            <person name="Shefchek K.A."/>
            <person name="Das S.P."/>
            <person name="Tettelin H."/>
        </authorList>
    </citation>
    <scope>NUCLEOTIDE SEQUENCE [LARGE SCALE GENOMIC DNA]</scope>
    <source>
        <strain evidence="1 2">662</strain>
    </source>
</reference>
<comment type="caution">
    <text evidence="1">The sequence shown here is derived from an EMBL/GenBank/DDBJ whole genome shotgun (WGS) entry which is preliminary data.</text>
</comment>
<dbReference type="AlphaFoldDB" id="X7ZHN1"/>
<gene>
    <name evidence="1" type="ORF">I545_2780</name>
</gene>
<evidence type="ECO:0000313" key="2">
    <source>
        <dbReference type="Proteomes" id="UP000020561"/>
    </source>
</evidence>
<accession>X7ZHN1</accession>
<organism evidence="1 2">
    <name type="scientific">Mycobacterium kansasii 662</name>
    <dbReference type="NCBI Taxonomy" id="1299326"/>
    <lineage>
        <taxon>Bacteria</taxon>
        <taxon>Bacillati</taxon>
        <taxon>Actinomycetota</taxon>
        <taxon>Actinomycetes</taxon>
        <taxon>Mycobacteriales</taxon>
        <taxon>Mycobacteriaceae</taxon>
        <taxon>Mycobacterium</taxon>
    </lineage>
</organism>
<evidence type="ECO:0000313" key="1">
    <source>
        <dbReference type="EMBL" id="EUA18556.1"/>
    </source>
</evidence>
<sequence length="43" mass="4749">MPEFLYTVNVSRSLDSHWIVGNHLHPQAPGVQPLARQVPQASA</sequence>
<name>X7ZHN1_MYCKA</name>